<sequence>MDYRDSVDLSGSHTQRASGGGGGGRMALGGGIGGLVLMLLVVFVGPRLGINVSDLLGSGSGQDTRPAAQGSDLEHCKQKGVNVNTNRECRWLLYEKVIQDYWSKTTPNYEYATVKLFSGTISTACGVGQTEMGPFYCSGDSTVYIDDSYVGQLLKQLGASGGDAAELYIVAHEFGHHVQNLDGTMRKVRRGTGADSSQVRLELQADCYAGVVFNQVMKDSNSPIRAVSKDDLLRIADAARSVGDDHIQKQQGGFVNPESWTHGSSEQRQRWLSIGFESGNPSSCNTFDTQDL</sequence>
<dbReference type="Proteomes" id="UP000273044">
    <property type="component" value="Chromosome"/>
</dbReference>
<keyword evidence="7" id="KW-0482">Metalloprotease</keyword>
<dbReference type="PANTHER" id="PTHR30168:SF0">
    <property type="entry name" value="INNER MEMBRANE PROTEIN"/>
    <property type="match status" value="1"/>
</dbReference>
<dbReference type="InterPro" id="IPR007343">
    <property type="entry name" value="Uncharacterised_pept_Zn_put"/>
</dbReference>
<evidence type="ECO:0000256" key="1">
    <source>
        <dbReference type="ARBA" id="ARBA00004167"/>
    </source>
</evidence>
<dbReference type="GO" id="GO:0008237">
    <property type="term" value="F:metallopeptidase activity"/>
    <property type="evidence" value="ECO:0007669"/>
    <property type="project" value="UniProtKB-KW"/>
</dbReference>
<dbReference type="RefSeq" id="WP_061788209.1">
    <property type="nucleotide sequence ID" value="NZ_LR134406.1"/>
</dbReference>
<organism evidence="7 8">
    <name type="scientific">Arachnia propionica</name>
    <dbReference type="NCBI Taxonomy" id="1750"/>
    <lineage>
        <taxon>Bacteria</taxon>
        <taxon>Bacillati</taxon>
        <taxon>Actinomycetota</taxon>
        <taxon>Actinomycetes</taxon>
        <taxon>Propionibacteriales</taxon>
        <taxon>Propionibacteriaceae</taxon>
        <taxon>Arachnia</taxon>
    </lineage>
</organism>
<evidence type="ECO:0000313" key="7">
    <source>
        <dbReference type="EMBL" id="VEH69235.1"/>
    </source>
</evidence>
<dbReference type="GO" id="GO:0006508">
    <property type="term" value="P:proteolysis"/>
    <property type="evidence" value="ECO:0007669"/>
    <property type="project" value="UniProtKB-KW"/>
</dbReference>
<evidence type="ECO:0000256" key="2">
    <source>
        <dbReference type="ARBA" id="ARBA00022692"/>
    </source>
</evidence>
<dbReference type="GeneID" id="64405996"/>
<dbReference type="EMBL" id="LR134406">
    <property type="protein sequence ID" value="VEH69235.1"/>
    <property type="molecule type" value="Genomic_DNA"/>
</dbReference>
<keyword evidence="7" id="KW-0645">Protease</keyword>
<evidence type="ECO:0000256" key="3">
    <source>
        <dbReference type="ARBA" id="ARBA00022989"/>
    </source>
</evidence>
<keyword evidence="3 6" id="KW-1133">Transmembrane helix</keyword>
<keyword evidence="4 6" id="KW-0472">Membrane</keyword>
<dbReference type="PANTHER" id="PTHR30168">
    <property type="entry name" value="PUTATIVE MEMBRANE PROTEIN YPFJ"/>
    <property type="match status" value="1"/>
</dbReference>
<accession>A0A448MVQ8</accession>
<gene>
    <name evidence="7" type="ORF">NCTC12967_00499</name>
</gene>
<dbReference type="Pfam" id="PF04228">
    <property type="entry name" value="Zn_peptidase"/>
    <property type="match status" value="1"/>
</dbReference>
<dbReference type="AlphaFoldDB" id="A0A448MVQ8"/>
<evidence type="ECO:0000256" key="4">
    <source>
        <dbReference type="ARBA" id="ARBA00023136"/>
    </source>
</evidence>
<name>A0A448MVQ8_9ACTN</name>
<evidence type="ECO:0000256" key="6">
    <source>
        <dbReference type="SAM" id="Phobius"/>
    </source>
</evidence>
<protein>
    <submittedName>
        <fullName evidence="7">Predicted metalloprotease</fullName>
    </submittedName>
</protein>
<keyword evidence="2 6" id="KW-0812">Transmembrane</keyword>
<dbReference type="GO" id="GO:0016020">
    <property type="term" value="C:membrane"/>
    <property type="evidence" value="ECO:0007669"/>
    <property type="project" value="UniProtKB-SubCell"/>
</dbReference>
<reference evidence="7 8" key="1">
    <citation type="submission" date="2018-12" db="EMBL/GenBank/DDBJ databases">
        <authorList>
            <consortium name="Pathogen Informatics"/>
        </authorList>
    </citation>
    <scope>NUCLEOTIDE SEQUENCE [LARGE SCALE GENOMIC DNA]</scope>
    <source>
        <strain evidence="7 8">NCTC12967</strain>
    </source>
</reference>
<keyword evidence="8" id="KW-1185">Reference proteome</keyword>
<feature type="region of interest" description="Disordered" evidence="5">
    <location>
        <begin position="1"/>
        <end position="23"/>
    </location>
</feature>
<feature type="transmembrane region" description="Helical" evidence="6">
    <location>
        <begin position="26"/>
        <end position="45"/>
    </location>
</feature>
<evidence type="ECO:0000256" key="5">
    <source>
        <dbReference type="SAM" id="MobiDB-lite"/>
    </source>
</evidence>
<proteinExistence type="predicted"/>
<comment type="subcellular location">
    <subcellularLocation>
        <location evidence="1">Membrane</location>
        <topology evidence="1">Single-pass membrane protein</topology>
    </subcellularLocation>
</comment>
<evidence type="ECO:0000313" key="8">
    <source>
        <dbReference type="Proteomes" id="UP000273044"/>
    </source>
</evidence>
<keyword evidence="7" id="KW-0378">Hydrolase</keyword>